<dbReference type="AlphaFoldDB" id="A0A0F8Z3K4"/>
<accession>A0A0F8Z3K4</accession>
<feature type="region of interest" description="Disordered" evidence="1">
    <location>
        <begin position="72"/>
        <end position="99"/>
    </location>
</feature>
<sequence length="273" mass="30767">MPDKNGTSEEAEQLSEETPKSLVNADGTFVKDWTTRLKDETLHNDPTLIRFKGIEELSSGHVNVRKQVPLDKMPRPTEHFTDTDWEDFHKAGGRPETAGDYNIQRDRNIPEEAMTKDTIEGYQNLFHKIGLSKKQSDAIATYNTEQMISQLTTMAQKAEMDFNTLKDGLTKKWGLAFDQNTHLGNIAIDKGAVKGADGKVDLDAKERLIEKINKDPDLIEFASNLGSLFAEHKIVEDPNIPSIGDMDTKIREAQTHPAYMDARHPEHARQVQV</sequence>
<name>A0A0F8Z3K4_9ZZZZ</name>
<reference evidence="2" key="1">
    <citation type="journal article" date="2015" name="Nature">
        <title>Complex archaea that bridge the gap between prokaryotes and eukaryotes.</title>
        <authorList>
            <person name="Spang A."/>
            <person name="Saw J.H."/>
            <person name="Jorgensen S.L."/>
            <person name="Zaremba-Niedzwiedzka K."/>
            <person name="Martijn J."/>
            <person name="Lind A.E."/>
            <person name="van Eijk R."/>
            <person name="Schleper C."/>
            <person name="Guy L."/>
            <person name="Ettema T.J."/>
        </authorList>
    </citation>
    <scope>NUCLEOTIDE SEQUENCE</scope>
</reference>
<gene>
    <name evidence="2" type="ORF">LCGC14_3019000</name>
</gene>
<protein>
    <submittedName>
        <fullName evidence="2">Uncharacterized protein</fullName>
    </submittedName>
</protein>
<evidence type="ECO:0000313" key="2">
    <source>
        <dbReference type="EMBL" id="KKK60974.1"/>
    </source>
</evidence>
<dbReference type="EMBL" id="LAZR01062703">
    <property type="protein sequence ID" value="KKK60974.1"/>
    <property type="molecule type" value="Genomic_DNA"/>
</dbReference>
<feature type="compositionally biased region" description="Basic and acidic residues" evidence="1">
    <location>
        <begin position="72"/>
        <end position="90"/>
    </location>
</feature>
<organism evidence="2">
    <name type="scientific">marine sediment metagenome</name>
    <dbReference type="NCBI Taxonomy" id="412755"/>
    <lineage>
        <taxon>unclassified sequences</taxon>
        <taxon>metagenomes</taxon>
        <taxon>ecological metagenomes</taxon>
    </lineage>
</organism>
<proteinExistence type="predicted"/>
<feature type="region of interest" description="Disordered" evidence="1">
    <location>
        <begin position="1"/>
        <end position="25"/>
    </location>
</feature>
<evidence type="ECO:0000256" key="1">
    <source>
        <dbReference type="SAM" id="MobiDB-lite"/>
    </source>
</evidence>
<feature type="non-terminal residue" evidence="2">
    <location>
        <position position="273"/>
    </location>
</feature>
<comment type="caution">
    <text evidence="2">The sequence shown here is derived from an EMBL/GenBank/DDBJ whole genome shotgun (WGS) entry which is preliminary data.</text>
</comment>